<dbReference type="InterPro" id="IPR050300">
    <property type="entry name" value="GDXG_lipolytic_enzyme"/>
</dbReference>
<evidence type="ECO:0000256" key="1">
    <source>
        <dbReference type="ARBA" id="ARBA00010515"/>
    </source>
</evidence>
<dbReference type="InterPro" id="IPR013094">
    <property type="entry name" value="AB_hydrolase_3"/>
</dbReference>
<organism evidence="5 6">
    <name type="scientific">Thermomonospora echinospora</name>
    <dbReference type="NCBI Taxonomy" id="1992"/>
    <lineage>
        <taxon>Bacteria</taxon>
        <taxon>Bacillati</taxon>
        <taxon>Actinomycetota</taxon>
        <taxon>Actinomycetes</taxon>
        <taxon>Streptosporangiales</taxon>
        <taxon>Thermomonosporaceae</taxon>
        <taxon>Thermomonospora</taxon>
    </lineage>
</organism>
<dbReference type="Gene3D" id="3.40.50.1820">
    <property type="entry name" value="alpha/beta hydrolase"/>
    <property type="match status" value="1"/>
</dbReference>
<evidence type="ECO:0000256" key="2">
    <source>
        <dbReference type="ARBA" id="ARBA00022801"/>
    </source>
</evidence>
<dbReference type="AlphaFoldDB" id="A0A1H6E4N5"/>
<dbReference type="Pfam" id="PF07859">
    <property type="entry name" value="Abhydrolase_3"/>
    <property type="match status" value="1"/>
</dbReference>
<evidence type="ECO:0000259" key="4">
    <source>
        <dbReference type="Pfam" id="PF07859"/>
    </source>
</evidence>
<comment type="similarity">
    <text evidence="1">Belongs to the 'GDXG' lipolytic enzyme family.</text>
</comment>
<dbReference type="InterPro" id="IPR033140">
    <property type="entry name" value="Lipase_GDXG_put_SER_AS"/>
</dbReference>
<name>A0A1H6E4N5_9ACTN</name>
<reference evidence="6" key="1">
    <citation type="submission" date="2016-10" db="EMBL/GenBank/DDBJ databases">
        <authorList>
            <person name="Varghese N."/>
            <person name="Submissions S."/>
        </authorList>
    </citation>
    <scope>NUCLEOTIDE SEQUENCE [LARGE SCALE GENOMIC DNA]</scope>
    <source>
        <strain evidence="6">DSM 43163</strain>
    </source>
</reference>
<dbReference type="InterPro" id="IPR029058">
    <property type="entry name" value="AB_hydrolase_fold"/>
</dbReference>
<protein>
    <submittedName>
        <fullName evidence="5">Acetyl esterase</fullName>
    </submittedName>
</protein>
<dbReference type="OrthoDB" id="3209779at2"/>
<dbReference type="PANTHER" id="PTHR48081:SF8">
    <property type="entry name" value="ALPHA_BETA HYDROLASE FOLD-3 DOMAIN-CONTAINING PROTEIN-RELATED"/>
    <property type="match status" value="1"/>
</dbReference>
<dbReference type="SUPFAM" id="SSF53474">
    <property type="entry name" value="alpha/beta-Hydrolases"/>
    <property type="match status" value="1"/>
</dbReference>
<gene>
    <name evidence="5" type="ORF">SAMN04489712_13516</name>
</gene>
<feature type="active site" evidence="3">
    <location>
        <position position="164"/>
    </location>
</feature>
<feature type="domain" description="Alpha/beta hydrolase fold-3" evidence="4">
    <location>
        <begin position="86"/>
        <end position="292"/>
    </location>
</feature>
<accession>A0A1H6E4N5</accession>
<sequence length="322" mass="34989">MPVPTRRRIPQLDPDARALRDAFEKQGRRPMREIGVEAMRKVLEDVPHPSGLPEMATAEEHLLNGPHGPFRLTVHSPSAAGELPGIVYFHGGGMVLGSNHSFEPLARNMAHHTGARVVAVEYHLAPEFPPPAQLDDAWFATRWVAEHAGELGILPDRLCVAGDSAGGTLAAGVCLMARDRGGPRIFCQILVYPGVDRDLGAASISEFSDAFGLGRDDVLFLHEVARAGGPEPTSPYQVPAYADDLTGLPPAIIAVGELDPIRDWAERYAERLRDAGVQTTITRYPGAYHGFLLRMDFVARGRLAMAEIAGILRAKFAHPLPW</sequence>
<evidence type="ECO:0000313" key="5">
    <source>
        <dbReference type="EMBL" id="SEG92738.1"/>
    </source>
</evidence>
<evidence type="ECO:0000313" key="6">
    <source>
        <dbReference type="Proteomes" id="UP000236723"/>
    </source>
</evidence>
<evidence type="ECO:0000256" key="3">
    <source>
        <dbReference type="PROSITE-ProRule" id="PRU10038"/>
    </source>
</evidence>
<dbReference type="PROSITE" id="PS01174">
    <property type="entry name" value="LIPASE_GDXG_SER"/>
    <property type="match status" value="1"/>
</dbReference>
<proteinExistence type="inferred from homology"/>
<keyword evidence="6" id="KW-1185">Reference proteome</keyword>
<dbReference type="GO" id="GO:0016787">
    <property type="term" value="F:hydrolase activity"/>
    <property type="evidence" value="ECO:0007669"/>
    <property type="project" value="UniProtKB-KW"/>
</dbReference>
<dbReference type="EMBL" id="FNVO01000035">
    <property type="protein sequence ID" value="SEG92738.1"/>
    <property type="molecule type" value="Genomic_DNA"/>
</dbReference>
<dbReference type="RefSeq" id="WP_103944500.1">
    <property type="nucleotide sequence ID" value="NZ_FNVO01000035.1"/>
</dbReference>
<dbReference type="PANTHER" id="PTHR48081">
    <property type="entry name" value="AB HYDROLASE SUPERFAMILY PROTEIN C4A8.06C"/>
    <property type="match status" value="1"/>
</dbReference>
<dbReference type="Proteomes" id="UP000236723">
    <property type="component" value="Unassembled WGS sequence"/>
</dbReference>
<keyword evidence="2" id="KW-0378">Hydrolase</keyword>